<keyword evidence="2" id="KW-1185">Reference proteome</keyword>
<protein>
    <recommendedName>
        <fullName evidence="3">Hook-length control protein FliK</fullName>
    </recommendedName>
</protein>
<proteinExistence type="predicted"/>
<name>A0A428MZ48_9BACI</name>
<sequence length="612" mass="67298">MDQLGFQTASSVARTQGKNALTLQKGQVFEGKIIKFFPNNTAALRLGSMNVTARLEAPLSAGEEYFFQVQQNDGIPRLQVLQADQAALKSGSADQAETAKVLQALGVMNNKNNQAMLGMFQSEQLPFSKDMVQKGATILQQANAMNGAGARLLATMNQAGLPMTLQTFQSLFQVEHGASLSTQLQNLEAQLQSGNAKTMSQAETSAVANLNRKLSQTMAMTNIESFSKTDTGNKLVQLMQMSQSAHAPQAVKEGAMTLLQKTGLVSENFGSAPWLSSFKEALMQPENRAILQNLLPQTFSAQNGVSVADMEPLELFRTVMNRLTLAEGEAGRQQLQQLLTLFQNADGQSKQVDLSSSALRQAMQMIQSNEGANVTTAQERQALTVLYQGTFTNESANAGGMSTIATQLSKLMQQIGMQHEASIAQQSTTSNQQTSLLSESAQEPLKQTLMQYMNQLPTSVQDTAETLLHRITGQQLLAQEQQGPLQQTAIQVPLALGNYHTDLTVQWEGRSQEDGSLHPDHCRIIFYLEMENLGETVADVQIQNRLVTVNIFNEKEKPDMMMELLQPFLKEKLAEQNYSLSSINWKNTEDETKHHKSVYESYSGFEGVDVRI</sequence>
<reference evidence="1 2" key="1">
    <citation type="submission" date="2018-10" db="EMBL/GenBank/DDBJ databases">
        <title>Draft genome sequence of Bacillus salarius IM0101, isolated from a hypersaline soil in Inner Mongolia, China.</title>
        <authorList>
            <person name="Yamprayoonswat W."/>
            <person name="Boonvisut S."/>
            <person name="Jumpathong W."/>
            <person name="Sittihan S."/>
            <person name="Ruangsuj P."/>
            <person name="Wanthongcharoen S."/>
            <person name="Thongpramul N."/>
            <person name="Pimmason S."/>
            <person name="Yu B."/>
            <person name="Yasawong M."/>
        </authorList>
    </citation>
    <scope>NUCLEOTIDE SEQUENCE [LARGE SCALE GENOMIC DNA]</scope>
    <source>
        <strain evidence="1 2">IM0101</strain>
    </source>
</reference>
<dbReference type="EMBL" id="RBVX01000025">
    <property type="protein sequence ID" value="RSL31405.1"/>
    <property type="molecule type" value="Genomic_DNA"/>
</dbReference>
<accession>A0A428MZ48</accession>
<evidence type="ECO:0000313" key="1">
    <source>
        <dbReference type="EMBL" id="RSL31405.1"/>
    </source>
</evidence>
<gene>
    <name evidence="1" type="ORF">D7Z54_21355</name>
</gene>
<dbReference type="OrthoDB" id="2351076at2"/>
<evidence type="ECO:0000313" key="2">
    <source>
        <dbReference type="Proteomes" id="UP000275076"/>
    </source>
</evidence>
<dbReference type="AlphaFoldDB" id="A0A428MZ48"/>
<comment type="caution">
    <text evidence="1">The sequence shown here is derived from an EMBL/GenBank/DDBJ whole genome shotgun (WGS) entry which is preliminary data.</text>
</comment>
<evidence type="ECO:0008006" key="3">
    <source>
        <dbReference type="Google" id="ProtNLM"/>
    </source>
</evidence>
<organism evidence="1 2">
    <name type="scientific">Salibacterium salarium</name>
    <dbReference type="NCBI Taxonomy" id="284579"/>
    <lineage>
        <taxon>Bacteria</taxon>
        <taxon>Bacillati</taxon>
        <taxon>Bacillota</taxon>
        <taxon>Bacilli</taxon>
        <taxon>Bacillales</taxon>
        <taxon>Bacillaceae</taxon>
    </lineage>
</organism>
<dbReference type="Proteomes" id="UP000275076">
    <property type="component" value="Unassembled WGS sequence"/>
</dbReference>
<dbReference type="RefSeq" id="WP_125558798.1">
    <property type="nucleotide sequence ID" value="NZ_RBVX01000025.1"/>
</dbReference>